<name>A0AAU6W3P3_9VIRU</name>
<sequence length="69" mass="7072">MFRTAKAAFSALALAAALSLAGCGDKPNTAPSTPVYKSYIGFNGDCYAEPKPDVQRCLTESTRGGGGAK</sequence>
<evidence type="ECO:0000313" key="1">
    <source>
        <dbReference type="EMBL" id="XAI71286.1"/>
    </source>
</evidence>
<reference evidence="1" key="1">
    <citation type="journal article" date="2024" name="J. Gen. Virol.">
        <title>Novel phages of Pseudomonas syringae unveil numerous potential auxiliary metabolic genes.</title>
        <authorList>
            <person name="Feltin C."/>
            <person name="Garneau J.R."/>
            <person name="Morris C.E."/>
            <person name="Berard A."/>
            <person name="Torres-Barcelo C."/>
        </authorList>
    </citation>
    <scope>NUCLEOTIDE SEQUENCE</scope>
</reference>
<evidence type="ECO:0008006" key="2">
    <source>
        <dbReference type="Google" id="ProtNLM"/>
    </source>
</evidence>
<dbReference type="EMBL" id="PP179332">
    <property type="protein sequence ID" value="XAI71286.1"/>
    <property type="molecule type" value="Genomic_DNA"/>
</dbReference>
<proteinExistence type="predicted"/>
<protein>
    <recommendedName>
        <fullName evidence="2">Lipoprotein</fullName>
    </recommendedName>
</protein>
<organism evidence="1">
    <name type="scientific">Pseudomonas phage Cygsa01</name>
    <dbReference type="NCBI Taxonomy" id="3138529"/>
    <lineage>
        <taxon>Viruses</taxon>
    </lineage>
</organism>
<gene>
    <name evidence="1" type="ORF">Cygsa01_00240</name>
</gene>
<dbReference type="PROSITE" id="PS51257">
    <property type="entry name" value="PROKAR_LIPOPROTEIN"/>
    <property type="match status" value="1"/>
</dbReference>
<accession>A0AAU6W3P3</accession>